<comment type="similarity">
    <text evidence="1">Belongs to the CNOT2/3/5 family.</text>
</comment>
<dbReference type="FunFam" id="2.30.30.1020:FF:000004">
    <property type="entry name" value="probable NOT transcription complex subunit VIP2 isoform X1"/>
    <property type="match status" value="1"/>
</dbReference>
<dbReference type="InterPro" id="IPR040168">
    <property type="entry name" value="Not2/3/5"/>
</dbReference>
<feature type="region of interest" description="Disordered" evidence="4">
    <location>
        <begin position="78"/>
        <end position="97"/>
    </location>
</feature>
<dbReference type="GO" id="GO:0030015">
    <property type="term" value="C:CCR4-NOT core complex"/>
    <property type="evidence" value="ECO:0007669"/>
    <property type="project" value="InterPro"/>
</dbReference>
<feature type="domain" description="NOT2/NOT3/NOT5 C-terminal" evidence="5">
    <location>
        <begin position="612"/>
        <end position="733"/>
    </location>
</feature>
<feature type="region of interest" description="Disordered" evidence="4">
    <location>
        <begin position="497"/>
        <end position="526"/>
    </location>
</feature>
<dbReference type="AlphaFoldDB" id="A0AA86VHY5"/>
<evidence type="ECO:0000256" key="4">
    <source>
        <dbReference type="SAM" id="MobiDB-lite"/>
    </source>
</evidence>
<feature type="compositionally biased region" description="Polar residues" evidence="4">
    <location>
        <begin position="497"/>
        <end position="508"/>
    </location>
</feature>
<reference evidence="6" key="1">
    <citation type="submission" date="2023-10" db="EMBL/GenBank/DDBJ databases">
        <authorList>
            <person name="Domelevo Entfellner J.-B."/>
        </authorList>
    </citation>
    <scope>NUCLEOTIDE SEQUENCE</scope>
</reference>
<evidence type="ECO:0000259" key="5">
    <source>
        <dbReference type="Pfam" id="PF04153"/>
    </source>
</evidence>
<proteinExistence type="inferred from homology"/>
<dbReference type="GO" id="GO:0006355">
    <property type="term" value="P:regulation of DNA-templated transcription"/>
    <property type="evidence" value="ECO:0007669"/>
    <property type="project" value="InterPro"/>
</dbReference>
<dbReference type="Proteomes" id="UP001189624">
    <property type="component" value="Chromosome 5"/>
</dbReference>
<gene>
    <name evidence="6" type="ORF">AYBTSS11_LOCUS16462</name>
</gene>
<evidence type="ECO:0000313" key="6">
    <source>
        <dbReference type="EMBL" id="CAJ1956068.1"/>
    </source>
</evidence>
<dbReference type="PANTHER" id="PTHR23326">
    <property type="entry name" value="CCR4 NOT-RELATED"/>
    <property type="match status" value="1"/>
</dbReference>
<dbReference type="Gene3D" id="2.30.30.1020">
    <property type="entry name" value="CCR4-NOT complex subunit 2/3/5, C-terminal domain"/>
    <property type="match status" value="1"/>
</dbReference>
<feature type="region of interest" description="Disordered" evidence="4">
    <location>
        <begin position="338"/>
        <end position="360"/>
    </location>
</feature>
<evidence type="ECO:0000256" key="3">
    <source>
        <dbReference type="ARBA" id="ARBA00023163"/>
    </source>
</evidence>
<evidence type="ECO:0000313" key="7">
    <source>
        <dbReference type="Proteomes" id="UP001189624"/>
    </source>
</evidence>
<dbReference type="InterPro" id="IPR038635">
    <property type="entry name" value="CCR4-NOT_su2/3/5_C_sf"/>
</dbReference>
<keyword evidence="3" id="KW-0804">Transcription</keyword>
<evidence type="ECO:0000256" key="2">
    <source>
        <dbReference type="ARBA" id="ARBA00023015"/>
    </source>
</evidence>
<feature type="region of interest" description="Disordered" evidence="4">
    <location>
        <begin position="446"/>
        <end position="477"/>
    </location>
</feature>
<sequence length="744" mass="79756">MDLAPPLTSTISWEYHYRARSSLNGSASNLPDGAAGRSFATSFSGQSGVVSPVLAAGSIQGLHNVHGSFNVPNMPSSLTSRNSTINSGPTGGVVQQPSASLSSGRFASNNLPVALSQVNAFVFEHLENNACSSEHIVLSHGSSHGHSGVNSRGGISVIGNPGFNSSTNGVAGPIPGILPTSAAIGNRNAVPGLGVSPILGNAGARITSSMGNMVGGGNIGRISSGGMSVPGLASRLNLGGNTGSGALGVQGQNRLMSGVLPQGCSATALLPNYIDCVAVVSECHVLEIEIRSPQVISMLGNSYPSAGGPLSQSHVQTVNNLNSMGMLNDVNSGDSSPFDINDFPQLSTRPSSAGGPQGQLGSLRKQGLGVSPIVQQNQEFSIQNEDFPALPGFKGIRALCFLFCIDESLMACGNADFAMDMYQKEQLHDNTVSMMQSQHFSQMGRSAGFSLGGSYPSHRTQQQQQQHTPSVSSNGVSFSSVNNQDLLHLHGADMFPSSHSTYHSQTSGPPGIGLRPLNSPNTGMGSYDQLIQQYQQQQNQSQFRLQQMSAGNQSFRDQGMKSMQTAQSSPDPFGALGLFSVVHISDPDLKYLAHGIDLTTLGLNLNSSENLYKTFRSPWSDEPAKGDPEFSVLQCYYAKQPPALHQGYFLKFSVETLFYIFYSMPKDEAQLYAANELYKRGWFYHKEHRLWFIRVANMEPLVKTNTYERGSYHCFDPNSFETVRKDNFVLHYELVEKRPSLPQH</sequence>
<evidence type="ECO:0000256" key="1">
    <source>
        <dbReference type="ARBA" id="ARBA00007682"/>
    </source>
</evidence>
<protein>
    <recommendedName>
        <fullName evidence="5">NOT2/NOT3/NOT5 C-terminal domain-containing protein</fullName>
    </recommendedName>
</protein>
<accession>A0AA86VHY5</accession>
<dbReference type="Pfam" id="PF04153">
    <property type="entry name" value="NOT2_3_5_C"/>
    <property type="match status" value="1"/>
</dbReference>
<dbReference type="InterPro" id="IPR007282">
    <property type="entry name" value="NOT2/3/5_C"/>
</dbReference>
<name>A0AA86VHY5_9FABA</name>
<feature type="compositionally biased region" description="Low complexity" evidence="4">
    <location>
        <begin position="461"/>
        <end position="477"/>
    </location>
</feature>
<keyword evidence="7" id="KW-1185">Reference proteome</keyword>
<dbReference type="Gramene" id="rna-AYBTSS11_LOCUS16462">
    <property type="protein sequence ID" value="CAJ1956068.1"/>
    <property type="gene ID" value="gene-AYBTSS11_LOCUS16462"/>
</dbReference>
<dbReference type="EMBL" id="OY731402">
    <property type="protein sequence ID" value="CAJ1956068.1"/>
    <property type="molecule type" value="Genomic_DNA"/>
</dbReference>
<organism evidence="6 7">
    <name type="scientific">Sphenostylis stenocarpa</name>
    <dbReference type="NCBI Taxonomy" id="92480"/>
    <lineage>
        <taxon>Eukaryota</taxon>
        <taxon>Viridiplantae</taxon>
        <taxon>Streptophyta</taxon>
        <taxon>Embryophyta</taxon>
        <taxon>Tracheophyta</taxon>
        <taxon>Spermatophyta</taxon>
        <taxon>Magnoliopsida</taxon>
        <taxon>eudicotyledons</taxon>
        <taxon>Gunneridae</taxon>
        <taxon>Pentapetalae</taxon>
        <taxon>rosids</taxon>
        <taxon>fabids</taxon>
        <taxon>Fabales</taxon>
        <taxon>Fabaceae</taxon>
        <taxon>Papilionoideae</taxon>
        <taxon>50 kb inversion clade</taxon>
        <taxon>NPAAA clade</taxon>
        <taxon>indigoferoid/millettioid clade</taxon>
        <taxon>Phaseoleae</taxon>
        <taxon>Sphenostylis</taxon>
    </lineage>
</organism>
<keyword evidence="2" id="KW-0805">Transcription regulation</keyword>